<proteinExistence type="predicted"/>
<name>A0A849K6J0_9MICO</name>
<evidence type="ECO:0000313" key="1">
    <source>
        <dbReference type="EMBL" id="NNU26787.1"/>
    </source>
</evidence>
<keyword evidence="2" id="KW-1185">Reference proteome</keyword>
<gene>
    <name evidence="1" type="ORF">HLI28_04410</name>
</gene>
<dbReference type="EMBL" id="JABFAJ010000008">
    <property type="protein sequence ID" value="NNU26787.1"/>
    <property type="molecule type" value="Genomic_DNA"/>
</dbReference>
<evidence type="ECO:0000313" key="2">
    <source>
        <dbReference type="Proteomes" id="UP000557204"/>
    </source>
</evidence>
<dbReference type="Proteomes" id="UP000557204">
    <property type="component" value="Unassembled WGS sequence"/>
</dbReference>
<dbReference type="AlphaFoldDB" id="A0A849K6J0"/>
<sequence length="111" mass="11478">MNADVTVTYAAETASERVREEGKARRQGVAAIGDRVARATGAGVVVENTGGDVMVATVDRNDGAVIALTAEGASMFGSRRAWEDGSDPLAVRDGGPEEVVATAIEWLTGSR</sequence>
<reference evidence="1 2" key="1">
    <citation type="submission" date="2020-05" db="EMBL/GenBank/DDBJ databases">
        <title>Genome sequence of Isoptericola sp. JC619 isolated from Chilika lagoon, India.</title>
        <authorList>
            <person name="Kumar D."/>
            <person name="Appam K."/>
            <person name="Gandham S."/>
            <person name="Uppada J."/>
            <person name="Sasikala C."/>
            <person name="Venkata Ramana C."/>
        </authorList>
    </citation>
    <scope>NUCLEOTIDE SEQUENCE [LARGE SCALE GENOMIC DNA]</scope>
    <source>
        <strain evidence="1 2">JC619</strain>
    </source>
</reference>
<accession>A0A849K6J0</accession>
<organism evidence="1 2">
    <name type="scientific">Isoptericola sediminis</name>
    <dbReference type="NCBI Taxonomy" id="2733572"/>
    <lineage>
        <taxon>Bacteria</taxon>
        <taxon>Bacillati</taxon>
        <taxon>Actinomycetota</taxon>
        <taxon>Actinomycetes</taxon>
        <taxon>Micrococcales</taxon>
        <taxon>Promicromonosporaceae</taxon>
        <taxon>Isoptericola</taxon>
    </lineage>
</organism>
<dbReference type="RefSeq" id="WP_171246304.1">
    <property type="nucleotide sequence ID" value="NZ_JABFAJ010000008.1"/>
</dbReference>
<protein>
    <submittedName>
        <fullName evidence="1">Uncharacterized protein</fullName>
    </submittedName>
</protein>
<comment type="caution">
    <text evidence="1">The sequence shown here is derived from an EMBL/GenBank/DDBJ whole genome shotgun (WGS) entry which is preliminary data.</text>
</comment>